<reference evidence="4" key="1">
    <citation type="submission" date="2022-01" db="EMBL/GenBank/DDBJ databases">
        <title>Genome Sequence Resource for Two Populations of Ditylenchus destructor, the Migratory Endoparasitic Phytonematode.</title>
        <authorList>
            <person name="Zhang H."/>
            <person name="Lin R."/>
            <person name="Xie B."/>
        </authorList>
    </citation>
    <scope>NUCLEOTIDE SEQUENCE</scope>
    <source>
        <strain evidence="4">BazhouSP</strain>
    </source>
</reference>
<evidence type="ECO:0000313" key="5">
    <source>
        <dbReference type="Proteomes" id="UP001201812"/>
    </source>
</evidence>
<feature type="chain" id="PRO_5042188993" evidence="3">
    <location>
        <begin position="23"/>
        <end position="266"/>
    </location>
</feature>
<sequence length="266" mass="29968">MSSPSSITFLFIASALLAVVQLTPVSVNVDRCAGAAKLAKDDPAIRTSPAKASIQLARANAAVTSLEARHSVKMRVHDTKLKSFTQALEALEKARLERETASNLVSETENLLTHYEDEYIEASVQARNPTIPYRTKKKVVYRGYDHSYYETITDYNRALIKAAQDKMDRYNEYMKAKSQQAPKIAAFNLKDRLFKQAESNLERAKEAFQSAKLDMETTENDLNEAKSTRDGAKFLYDNAVQYTKKGSKKSLDVPSEECKPKYQRYG</sequence>
<evidence type="ECO:0000256" key="2">
    <source>
        <dbReference type="SAM" id="MobiDB-lite"/>
    </source>
</evidence>
<dbReference type="AlphaFoldDB" id="A0AAD4MNU7"/>
<protein>
    <submittedName>
        <fullName evidence="4">Uncharacterized protein</fullName>
    </submittedName>
</protein>
<evidence type="ECO:0000256" key="3">
    <source>
        <dbReference type="SAM" id="SignalP"/>
    </source>
</evidence>
<evidence type="ECO:0000313" key="4">
    <source>
        <dbReference type="EMBL" id="KAI1700728.1"/>
    </source>
</evidence>
<gene>
    <name evidence="4" type="ORF">DdX_16537</name>
</gene>
<evidence type="ECO:0000256" key="1">
    <source>
        <dbReference type="SAM" id="Coils"/>
    </source>
</evidence>
<keyword evidence="1" id="KW-0175">Coiled coil</keyword>
<dbReference type="EMBL" id="JAKKPZ010000136">
    <property type="protein sequence ID" value="KAI1700728.1"/>
    <property type="molecule type" value="Genomic_DNA"/>
</dbReference>
<keyword evidence="5" id="KW-1185">Reference proteome</keyword>
<organism evidence="4 5">
    <name type="scientific">Ditylenchus destructor</name>
    <dbReference type="NCBI Taxonomy" id="166010"/>
    <lineage>
        <taxon>Eukaryota</taxon>
        <taxon>Metazoa</taxon>
        <taxon>Ecdysozoa</taxon>
        <taxon>Nematoda</taxon>
        <taxon>Chromadorea</taxon>
        <taxon>Rhabditida</taxon>
        <taxon>Tylenchina</taxon>
        <taxon>Tylenchomorpha</taxon>
        <taxon>Sphaerularioidea</taxon>
        <taxon>Anguinidae</taxon>
        <taxon>Anguininae</taxon>
        <taxon>Ditylenchus</taxon>
    </lineage>
</organism>
<feature type="coiled-coil region" evidence="1">
    <location>
        <begin position="91"/>
        <end position="118"/>
    </location>
</feature>
<feature type="signal peptide" evidence="3">
    <location>
        <begin position="1"/>
        <end position="22"/>
    </location>
</feature>
<keyword evidence="3" id="KW-0732">Signal</keyword>
<feature type="coiled-coil region" evidence="1">
    <location>
        <begin position="160"/>
        <end position="228"/>
    </location>
</feature>
<name>A0AAD4MNU7_9BILA</name>
<comment type="caution">
    <text evidence="4">The sequence shown here is derived from an EMBL/GenBank/DDBJ whole genome shotgun (WGS) entry which is preliminary data.</text>
</comment>
<feature type="region of interest" description="Disordered" evidence="2">
    <location>
        <begin position="246"/>
        <end position="266"/>
    </location>
</feature>
<proteinExistence type="predicted"/>
<accession>A0AAD4MNU7</accession>
<dbReference type="Proteomes" id="UP001201812">
    <property type="component" value="Unassembled WGS sequence"/>
</dbReference>